<dbReference type="InterPro" id="IPR031559">
    <property type="entry name" value="SMG1"/>
</dbReference>
<sequence length="217" mass="24367">MDENGNECAWLLLSLLQSKTCPAHETLYELIDLELSHVDELIDIALASVMKLVAKVIKELGANLPMELVHTLLKPQSPLLQLRFNPSSMVHSETVAVYHSLLNLKNIPLLKEVYRVLVGELEPLHVGENPHADTKYSYEEAHFVVLLHFKALADIANASNSIIGMWVLQPSIVDLLAVRLMPRKLSKLPSDLQYALLYMLYSHCSKHNHFISSSGLL</sequence>
<dbReference type="InParanoid" id="A0A482X053"/>
<proteinExistence type="predicted"/>
<name>A0A482X053_LAOST</name>
<dbReference type="EMBL" id="QKKF02021321">
    <property type="protein sequence ID" value="RZF38906.1"/>
    <property type="molecule type" value="Genomic_DNA"/>
</dbReference>
<gene>
    <name evidence="1" type="ORF">LSTR_LSTR014344</name>
</gene>
<protein>
    <submittedName>
        <fullName evidence="1">Uncharacterized protein</fullName>
    </submittedName>
</protein>
<reference evidence="1 2" key="1">
    <citation type="journal article" date="2017" name="Gigascience">
        <title>Genome sequence of the small brown planthopper, Laodelphax striatellus.</title>
        <authorList>
            <person name="Zhu J."/>
            <person name="Jiang F."/>
            <person name="Wang X."/>
            <person name="Yang P."/>
            <person name="Bao Y."/>
            <person name="Zhao W."/>
            <person name="Wang W."/>
            <person name="Lu H."/>
            <person name="Wang Q."/>
            <person name="Cui N."/>
            <person name="Li J."/>
            <person name="Chen X."/>
            <person name="Luo L."/>
            <person name="Yu J."/>
            <person name="Kang L."/>
            <person name="Cui F."/>
        </authorList>
    </citation>
    <scope>NUCLEOTIDE SEQUENCE [LARGE SCALE GENOMIC DNA]</scope>
    <source>
        <strain evidence="1">Lst14</strain>
    </source>
</reference>
<dbReference type="GO" id="GO:0004674">
    <property type="term" value="F:protein serine/threonine kinase activity"/>
    <property type="evidence" value="ECO:0007669"/>
    <property type="project" value="InterPro"/>
</dbReference>
<dbReference type="AlphaFoldDB" id="A0A482X053"/>
<dbReference type="Pfam" id="PF15785">
    <property type="entry name" value="SMG1"/>
    <property type="match status" value="1"/>
</dbReference>
<dbReference type="Proteomes" id="UP000291343">
    <property type="component" value="Unassembled WGS sequence"/>
</dbReference>
<dbReference type="STRING" id="195883.A0A482X053"/>
<keyword evidence="2" id="KW-1185">Reference proteome</keyword>
<dbReference type="OrthoDB" id="10065496at2759"/>
<comment type="caution">
    <text evidence="1">The sequence shown here is derived from an EMBL/GenBank/DDBJ whole genome shotgun (WGS) entry which is preliminary data.</text>
</comment>
<accession>A0A482X053</accession>
<dbReference type="GO" id="GO:0000184">
    <property type="term" value="P:nuclear-transcribed mRNA catabolic process, nonsense-mediated decay"/>
    <property type="evidence" value="ECO:0007669"/>
    <property type="project" value="InterPro"/>
</dbReference>
<evidence type="ECO:0000313" key="2">
    <source>
        <dbReference type="Proteomes" id="UP000291343"/>
    </source>
</evidence>
<evidence type="ECO:0000313" key="1">
    <source>
        <dbReference type="EMBL" id="RZF38906.1"/>
    </source>
</evidence>
<dbReference type="SMR" id="A0A482X053"/>
<organism evidence="1 2">
    <name type="scientific">Laodelphax striatellus</name>
    <name type="common">Small brown planthopper</name>
    <name type="synonym">Delphax striatella</name>
    <dbReference type="NCBI Taxonomy" id="195883"/>
    <lineage>
        <taxon>Eukaryota</taxon>
        <taxon>Metazoa</taxon>
        <taxon>Ecdysozoa</taxon>
        <taxon>Arthropoda</taxon>
        <taxon>Hexapoda</taxon>
        <taxon>Insecta</taxon>
        <taxon>Pterygota</taxon>
        <taxon>Neoptera</taxon>
        <taxon>Paraneoptera</taxon>
        <taxon>Hemiptera</taxon>
        <taxon>Auchenorrhyncha</taxon>
        <taxon>Fulgoroidea</taxon>
        <taxon>Delphacidae</taxon>
        <taxon>Criomorphinae</taxon>
        <taxon>Laodelphax</taxon>
    </lineage>
</organism>